<feature type="region of interest" description="Disordered" evidence="1">
    <location>
        <begin position="1"/>
        <end position="36"/>
    </location>
</feature>
<dbReference type="InterPro" id="IPR036457">
    <property type="entry name" value="PPM-type-like_dom_sf"/>
</dbReference>
<evidence type="ECO:0000259" key="2">
    <source>
        <dbReference type="Pfam" id="PF07228"/>
    </source>
</evidence>
<evidence type="ECO:0000256" key="1">
    <source>
        <dbReference type="SAM" id="MobiDB-lite"/>
    </source>
</evidence>
<gene>
    <name evidence="3" type="ORF">AB5J51_38850</name>
</gene>
<dbReference type="Gene3D" id="3.60.40.10">
    <property type="entry name" value="PPM-type phosphatase domain"/>
    <property type="match status" value="1"/>
</dbReference>
<organism evidence="3">
    <name type="scientific">Streptomyces sp. R33</name>
    <dbReference type="NCBI Taxonomy" id="3238629"/>
    <lineage>
        <taxon>Bacteria</taxon>
        <taxon>Bacillati</taxon>
        <taxon>Actinomycetota</taxon>
        <taxon>Actinomycetes</taxon>
        <taxon>Kitasatosporales</taxon>
        <taxon>Streptomycetaceae</taxon>
        <taxon>Streptomyces</taxon>
    </lineage>
</organism>
<dbReference type="EMBL" id="CP165727">
    <property type="protein sequence ID" value="XDV68448.1"/>
    <property type="molecule type" value="Genomic_DNA"/>
</dbReference>
<reference evidence="3" key="1">
    <citation type="submission" date="2024-08" db="EMBL/GenBank/DDBJ databases">
        <authorList>
            <person name="Yu S.T."/>
        </authorList>
    </citation>
    <scope>NUCLEOTIDE SEQUENCE</scope>
    <source>
        <strain evidence="3">R33</strain>
    </source>
</reference>
<dbReference type="Pfam" id="PF07228">
    <property type="entry name" value="SpoIIE"/>
    <property type="match status" value="1"/>
</dbReference>
<proteinExistence type="predicted"/>
<name>A0AB39YEP4_9ACTN</name>
<protein>
    <submittedName>
        <fullName evidence="3">SpoIIE family protein phosphatase</fullName>
    </submittedName>
</protein>
<accession>A0AB39YEP4</accession>
<dbReference type="InterPro" id="IPR001932">
    <property type="entry name" value="PPM-type_phosphatase-like_dom"/>
</dbReference>
<evidence type="ECO:0000313" key="3">
    <source>
        <dbReference type="EMBL" id="XDV68448.1"/>
    </source>
</evidence>
<dbReference type="RefSeq" id="WP_369779958.1">
    <property type="nucleotide sequence ID" value="NZ_CP165727.1"/>
</dbReference>
<dbReference type="AlphaFoldDB" id="A0AB39YEP4"/>
<feature type="domain" description="PPM-type phosphatase" evidence="2">
    <location>
        <begin position="59"/>
        <end position="104"/>
    </location>
</feature>
<sequence>MVSCVPRPYPRRARDPRFAPLPLPSPRRATSAAGCQPGATAVQRYEHCAGDWHPLEPPARWSSAGHPPPVIVLPHGTADFVAVDTGPPLGVGGVAFEAAAFPVPRAVVKSLLPDVPGDDLALLAARTRALTASHVASWTVPGEPSAVPLRKR</sequence>